<protein>
    <submittedName>
        <fullName evidence="4">Choice-of-anchor L domain-containing protein</fullName>
    </submittedName>
</protein>
<dbReference type="Gene3D" id="2.150.10.10">
    <property type="entry name" value="Serralysin-like metalloprotease, C-terminal"/>
    <property type="match status" value="4"/>
</dbReference>
<keyword evidence="5" id="KW-1185">Reference proteome</keyword>
<feature type="region of interest" description="Disordered" evidence="3">
    <location>
        <begin position="833"/>
        <end position="854"/>
    </location>
</feature>
<evidence type="ECO:0000256" key="3">
    <source>
        <dbReference type="SAM" id="MobiDB-lite"/>
    </source>
</evidence>
<dbReference type="PRINTS" id="PR00313">
    <property type="entry name" value="CABNDNGRPT"/>
</dbReference>
<dbReference type="InterPro" id="IPR011049">
    <property type="entry name" value="Serralysin-like_metalloprot_C"/>
</dbReference>
<sequence>MLNIYTLTGFSFYDGDGNYTTPVAATLEVIGSADLGLTYTPIPGSDEFDGDLDITSGELLEGRLDGMSTDDIDFDMTLLQYNGTSPASQLLVLDDTFTGRTYVFQLSGSLFDGVPSVSQVAAISEDDFDAITTGPFAYGTEFSLSAAASATVTEFDPLAATPGDDKIEGMASDEEIDGLGGNDTLEGNAGDDTLTGGEGDDQLYGGNGSDLLIGGAGADILDGGAAMDLIRGTAADLDGDVVNGMDFGDQIEITGLNDASVVTLLDGQVEVDVDGDGTAEASFTVNSATGAALAQSAGAAGSVLLALDTAEAATAGIGAPLAGPTDFASIGDFLFADPSFTPSKISYTGAYESIALLDQGHVISDISGETAAEVVGIDRGVFLSSGGGPGTENTSSSFTVNLGEPGDARLDATAQGAFSGAGQTNDASILTFSFEAEDLGNTPSMSFELFFGSDEYPEFVDSSFVDIATVSVNGVNYALFNNDPGQPLSIVGESINTPGNFFDNADNTYDTEYDGFSVLLNVIAPIQEGTNTVMIGIADTGDSAYDSGLFIGNIQGSNFDVGGSFVTVTGTAGDDTIQANLAPELTSLGGGADTISGTAAELNGDLVDGFGDDDMLEFQGTSFTAEDMTITMGSAILDIDTDGDGEDDTKVTLQGNFSQASFSVVEVEGNTQVTAEGVLPEGVTLFGTLGNDTLAGTEGDDTLSGGEGDDLLQGDLGDDLLNGGVGDDGLQGGAGNDTLNGGAGDDNLAASDGDDVVNGDEGDDLMGGGLGNDTMDGGAGNDFMGGGMGDDSMMGGDDHDVVNGGAGHDTLDGGADNDTMGASFGEDVVIGGTGNDDMGGGAGSDTLKGGAGDDSIGGGEGNDVITGGAGNDFLAGGGRHDVIKGGIGDDTINGGDGDDVMSGGAGADVFVFNGFKDGDMDVITDWTNGEDSFRMSGIENAPGSGLAGYLDALDLTEVEGGVQMSYQGHEILLEGVARADLGLEDFTFL</sequence>
<dbReference type="InterPro" id="IPR049804">
    <property type="entry name" value="Choice_anch_L"/>
</dbReference>
<dbReference type="InterPro" id="IPR050557">
    <property type="entry name" value="RTX_toxin/Mannuronan_C5-epim"/>
</dbReference>
<feature type="compositionally biased region" description="Gly residues" evidence="3">
    <location>
        <begin position="723"/>
        <end position="735"/>
    </location>
</feature>
<keyword evidence="2" id="KW-0964">Secreted</keyword>
<comment type="subcellular location">
    <subcellularLocation>
        <location evidence="1">Secreted</location>
    </subcellularLocation>
</comment>
<organism evidence="4 5">
    <name type="scientific">Sulfitobacter aestuarii</name>
    <dbReference type="NCBI Taxonomy" id="2161676"/>
    <lineage>
        <taxon>Bacteria</taxon>
        <taxon>Pseudomonadati</taxon>
        <taxon>Pseudomonadota</taxon>
        <taxon>Alphaproteobacteria</taxon>
        <taxon>Rhodobacterales</taxon>
        <taxon>Roseobacteraceae</taxon>
        <taxon>Sulfitobacter</taxon>
    </lineage>
</organism>
<dbReference type="PANTHER" id="PTHR38340:SF1">
    <property type="entry name" value="S-LAYER PROTEIN"/>
    <property type="match status" value="1"/>
</dbReference>
<evidence type="ECO:0000313" key="4">
    <source>
        <dbReference type="EMBL" id="MFD2741465.1"/>
    </source>
</evidence>
<feature type="region of interest" description="Disordered" evidence="3">
    <location>
        <begin position="161"/>
        <end position="201"/>
    </location>
</feature>
<dbReference type="NCBIfam" id="NF038133">
    <property type="entry name" value="choice_anch_L"/>
    <property type="match status" value="1"/>
</dbReference>
<accession>A0ABW5U860</accession>
<feature type="compositionally biased region" description="Acidic residues" evidence="3">
    <location>
        <begin position="752"/>
        <end position="764"/>
    </location>
</feature>
<gene>
    <name evidence="4" type="ORF">ACFSUD_17980</name>
</gene>
<evidence type="ECO:0000256" key="2">
    <source>
        <dbReference type="ARBA" id="ARBA00022525"/>
    </source>
</evidence>
<evidence type="ECO:0000313" key="5">
    <source>
        <dbReference type="Proteomes" id="UP001597474"/>
    </source>
</evidence>
<evidence type="ECO:0000256" key="1">
    <source>
        <dbReference type="ARBA" id="ARBA00004613"/>
    </source>
</evidence>
<proteinExistence type="predicted"/>
<dbReference type="Proteomes" id="UP001597474">
    <property type="component" value="Unassembled WGS sequence"/>
</dbReference>
<feature type="region of interest" description="Disordered" evidence="3">
    <location>
        <begin position="696"/>
        <end position="786"/>
    </location>
</feature>
<dbReference type="InterPro" id="IPR018511">
    <property type="entry name" value="Hemolysin-typ_Ca-bd_CS"/>
</dbReference>
<feature type="compositionally biased region" description="Acidic residues" evidence="3">
    <location>
        <begin position="707"/>
        <end position="718"/>
    </location>
</feature>
<comment type="caution">
    <text evidence="4">The sequence shown here is derived from an EMBL/GenBank/DDBJ whole genome shotgun (WGS) entry which is preliminary data.</text>
</comment>
<dbReference type="SUPFAM" id="SSF51120">
    <property type="entry name" value="beta-Roll"/>
    <property type="match status" value="4"/>
</dbReference>
<dbReference type="PANTHER" id="PTHR38340">
    <property type="entry name" value="S-LAYER PROTEIN"/>
    <property type="match status" value="1"/>
</dbReference>
<reference evidence="5" key="1">
    <citation type="journal article" date="2019" name="Int. J. Syst. Evol. Microbiol.">
        <title>The Global Catalogue of Microorganisms (GCM) 10K type strain sequencing project: providing services to taxonomists for standard genome sequencing and annotation.</title>
        <authorList>
            <consortium name="The Broad Institute Genomics Platform"/>
            <consortium name="The Broad Institute Genome Sequencing Center for Infectious Disease"/>
            <person name="Wu L."/>
            <person name="Ma J."/>
        </authorList>
    </citation>
    <scope>NUCLEOTIDE SEQUENCE [LARGE SCALE GENOMIC DNA]</scope>
    <source>
        <strain evidence="5">TISTR 2562</strain>
    </source>
</reference>
<dbReference type="Pfam" id="PF00353">
    <property type="entry name" value="HemolysinCabind"/>
    <property type="match status" value="6"/>
</dbReference>
<feature type="compositionally biased region" description="Gly residues" evidence="3">
    <location>
        <begin position="765"/>
        <end position="786"/>
    </location>
</feature>
<dbReference type="EMBL" id="JBHUMP010000026">
    <property type="protein sequence ID" value="MFD2741465.1"/>
    <property type="molecule type" value="Genomic_DNA"/>
</dbReference>
<dbReference type="InterPro" id="IPR001343">
    <property type="entry name" value="Hemolysn_Ca-bd"/>
</dbReference>
<dbReference type="PROSITE" id="PS00330">
    <property type="entry name" value="HEMOLYSIN_CALCIUM"/>
    <property type="match status" value="7"/>
</dbReference>
<name>A0ABW5U860_9RHOB</name>
<dbReference type="RefSeq" id="WP_386375892.1">
    <property type="nucleotide sequence ID" value="NZ_JBHUMP010000026.1"/>
</dbReference>